<dbReference type="AlphaFoldDB" id="I4CBB9"/>
<dbReference type="SUPFAM" id="SSF53613">
    <property type="entry name" value="Ribokinase-like"/>
    <property type="match status" value="1"/>
</dbReference>
<protein>
    <submittedName>
        <fullName evidence="1">Putative sugar kinase</fullName>
    </submittedName>
</protein>
<dbReference type="OrthoDB" id="5470480at2"/>
<dbReference type="RefSeq" id="WP_014811980.1">
    <property type="nucleotide sequence ID" value="NC_018025.1"/>
</dbReference>
<organism evidence="1 2">
    <name type="scientific">Desulfomonile tiedjei (strain ATCC 49306 / DSM 6799 / DCB-1)</name>
    <dbReference type="NCBI Taxonomy" id="706587"/>
    <lineage>
        <taxon>Bacteria</taxon>
        <taxon>Pseudomonadati</taxon>
        <taxon>Thermodesulfobacteriota</taxon>
        <taxon>Desulfomonilia</taxon>
        <taxon>Desulfomonilales</taxon>
        <taxon>Desulfomonilaceae</taxon>
        <taxon>Desulfomonile</taxon>
    </lineage>
</organism>
<proteinExistence type="predicted"/>
<dbReference type="GO" id="GO:0016301">
    <property type="term" value="F:kinase activity"/>
    <property type="evidence" value="ECO:0007669"/>
    <property type="project" value="UniProtKB-KW"/>
</dbReference>
<dbReference type="STRING" id="706587.Desti_4224"/>
<dbReference type="Gene3D" id="3.40.1190.20">
    <property type="match status" value="1"/>
</dbReference>
<dbReference type="InterPro" id="IPR029056">
    <property type="entry name" value="Ribokinase-like"/>
</dbReference>
<keyword evidence="1" id="KW-0418">Kinase</keyword>
<evidence type="ECO:0000313" key="2">
    <source>
        <dbReference type="Proteomes" id="UP000006055"/>
    </source>
</evidence>
<dbReference type="eggNOG" id="COG0063">
    <property type="taxonomic scope" value="Bacteria"/>
</dbReference>
<keyword evidence="2" id="KW-1185">Reference proteome</keyword>
<keyword evidence="1" id="KW-0808">Transferase</keyword>
<accession>I4CBB9</accession>
<dbReference type="PATRIC" id="fig|706587.4.peg.4791"/>
<evidence type="ECO:0000313" key="1">
    <source>
        <dbReference type="EMBL" id="AFM26860.1"/>
    </source>
</evidence>
<sequence length="286" mass="30989">MSWLIVGTVPYEGFPLLDTTCEIDRGQLRLGAESISIARGTPCLIATAYLCAKTLGIDPPRTILAGDIGRGDGSRAVYERLFQTGAEREESIIVFHYLQPEVDWHNRILYRLQERDSKQTLIADAGYMYVAKMSGFSADYDLFTPDAGELAFLADESAPHPFYTRGFLLQEDGRIPGLIARACEHENAARFLLVKGKCDYVASAEGIIGTVCEPRVEALEPIGGTGDSLTGIVSSLIAAGHPIPDSALSAAKINRFLGLLGNPNPATPVADLLEFLPEAMELESKQ</sequence>
<reference evidence="2" key="1">
    <citation type="submission" date="2012-06" db="EMBL/GenBank/DDBJ databases">
        <title>Complete sequence of chromosome of Desulfomonile tiedjei DSM 6799.</title>
        <authorList>
            <person name="Lucas S."/>
            <person name="Copeland A."/>
            <person name="Lapidus A."/>
            <person name="Glavina del Rio T."/>
            <person name="Dalin E."/>
            <person name="Tice H."/>
            <person name="Bruce D."/>
            <person name="Goodwin L."/>
            <person name="Pitluck S."/>
            <person name="Peters L."/>
            <person name="Ovchinnikova G."/>
            <person name="Zeytun A."/>
            <person name="Lu M."/>
            <person name="Kyrpides N."/>
            <person name="Mavromatis K."/>
            <person name="Ivanova N."/>
            <person name="Brettin T."/>
            <person name="Detter J.C."/>
            <person name="Han C."/>
            <person name="Larimer F."/>
            <person name="Land M."/>
            <person name="Hauser L."/>
            <person name="Markowitz V."/>
            <person name="Cheng J.-F."/>
            <person name="Hugenholtz P."/>
            <person name="Woyke T."/>
            <person name="Wu D."/>
            <person name="Spring S."/>
            <person name="Schroeder M."/>
            <person name="Brambilla E."/>
            <person name="Klenk H.-P."/>
            <person name="Eisen J.A."/>
        </authorList>
    </citation>
    <scope>NUCLEOTIDE SEQUENCE [LARGE SCALE GENOMIC DNA]</scope>
    <source>
        <strain evidence="2">ATCC 49306 / DSM 6799 / DCB-1</strain>
    </source>
</reference>
<dbReference type="EMBL" id="CP003360">
    <property type="protein sequence ID" value="AFM26860.1"/>
    <property type="molecule type" value="Genomic_DNA"/>
</dbReference>
<name>I4CBB9_DESTA</name>
<gene>
    <name evidence="1" type="ordered locus">Desti_4224</name>
</gene>
<dbReference type="Proteomes" id="UP000006055">
    <property type="component" value="Chromosome"/>
</dbReference>
<dbReference type="KEGG" id="dti:Desti_4224"/>
<dbReference type="HOGENOM" id="CLU_979811_0_0_7"/>